<keyword evidence="1" id="KW-1133">Transmembrane helix</keyword>
<dbReference type="Proteomes" id="UP001189429">
    <property type="component" value="Unassembled WGS sequence"/>
</dbReference>
<evidence type="ECO:0000313" key="2">
    <source>
        <dbReference type="EMBL" id="CAK0790798.1"/>
    </source>
</evidence>
<name>A0ABN9PD44_9DINO</name>
<gene>
    <name evidence="2" type="ORF">PCOR1329_LOCUS1989</name>
</gene>
<feature type="transmembrane region" description="Helical" evidence="1">
    <location>
        <begin position="149"/>
        <end position="169"/>
    </location>
</feature>
<dbReference type="EMBL" id="CAUYUJ010000486">
    <property type="protein sequence ID" value="CAK0790798.1"/>
    <property type="molecule type" value="Genomic_DNA"/>
</dbReference>
<proteinExistence type="predicted"/>
<keyword evidence="1" id="KW-0812">Transmembrane</keyword>
<organism evidence="2 3">
    <name type="scientific">Prorocentrum cordatum</name>
    <dbReference type="NCBI Taxonomy" id="2364126"/>
    <lineage>
        <taxon>Eukaryota</taxon>
        <taxon>Sar</taxon>
        <taxon>Alveolata</taxon>
        <taxon>Dinophyceae</taxon>
        <taxon>Prorocentrales</taxon>
        <taxon>Prorocentraceae</taxon>
        <taxon>Prorocentrum</taxon>
    </lineage>
</organism>
<evidence type="ECO:0000313" key="3">
    <source>
        <dbReference type="Proteomes" id="UP001189429"/>
    </source>
</evidence>
<evidence type="ECO:0000256" key="1">
    <source>
        <dbReference type="SAM" id="Phobius"/>
    </source>
</evidence>
<feature type="transmembrane region" description="Helical" evidence="1">
    <location>
        <begin position="52"/>
        <end position="73"/>
    </location>
</feature>
<reference evidence="2" key="1">
    <citation type="submission" date="2023-10" db="EMBL/GenBank/DDBJ databases">
        <authorList>
            <person name="Chen Y."/>
            <person name="Shah S."/>
            <person name="Dougan E. K."/>
            <person name="Thang M."/>
            <person name="Chan C."/>
        </authorList>
    </citation>
    <scope>NUCLEOTIDE SEQUENCE [LARGE SCALE GENOMIC DNA]</scope>
</reference>
<keyword evidence="1" id="KW-0472">Membrane</keyword>
<comment type="caution">
    <text evidence="2">The sequence shown here is derived from an EMBL/GenBank/DDBJ whole genome shotgun (WGS) entry which is preliminary data.</text>
</comment>
<accession>A0ABN9PD44</accession>
<protein>
    <submittedName>
        <fullName evidence="2">Uncharacterized protein</fullName>
    </submittedName>
</protein>
<sequence>MKLMRADTDLNLGDSELGATGPTAVSRRVQAQLSPHFVPAMFAHPIRVTTKFVYMGGCFSKVLMAGVAGLPWLQAAVPMGLLPELERELEMIELRVCPGQLCGPKTAGRFRPLFDWCYRYPVYWPMDMAAKVLLGLYLALLEVTGSSPWWGLVHLSVAAICVGSGYLVFRFRPYTGLLDNLALLVTLATVALGALQYQLSHFVGPTANLFPAWMVHEGCCRRPGLHELVRHFDRAARVLQGC</sequence>
<keyword evidence="3" id="KW-1185">Reference proteome</keyword>
<feature type="transmembrane region" description="Helical" evidence="1">
    <location>
        <begin position="181"/>
        <end position="199"/>
    </location>
</feature>